<organism evidence="13 14">
    <name type="scientific">Latimeria chalumnae</name>
    <name type="common">Coelacanth</name>
    <dbReference type="NCBI Taxonomy" id="7897"/>
    <lineage>
        <taxon>Eukaryota</taxon>
        <taxon>Metazoa</taxon>
        <taxon>Chordata</taxon>
        <taxon>Craniata</taxon>
        <taxon>Vertebrata</taxon>
        <taxon>Euteleostomi</taxon>
        <taxon>Coelacanthiformes</taxon>
        <taxon>Coelacanthidae</taxon>
        <taxon>Latimeria</taxon>
    </lineage>
</organism>
<dbReference type="HOGENOM" id="CLU_000680_2_0_1"/>
<dbReference type="InterPro" id="IPR004808">
    <property type="entry name" value="AP_endonuc_1"/>
</dbReference>
<evidence type="ECO:0000256" key="7">
    <source>
        <dbReference type="ARBA" id="ARBA00022842"/>
    </source>
</evidence>
<dbReference type="Gene3D" id="3.60.10.10">
    <property type="entry name" value="Endonuclease/exonuclease/phosphatase"/>
    <property type="match status" value="1"/>
</dbReference>
<feature type="active site" description="Proton acceptor" evidence="9">
    <location>
        <position position="221"/>
    </location>
</feature>
<comment type="catalytic activity">
    <reaction evidence="1">
        <text>Exonucleolytic cleavage in the 3'- to 5'-direction to yield nucleoside 5'-phosphates.</text>
        <dbReference type="EC" id="3.1.11.2"/>
    </reaction>
</comment>
<dbReference type="SUPFAM" id="SSF56219">
    <property type="entry name" value="DNase I-like"/>
    <property type="match status" value="1"/>
</dbReference>
<dbReference type="GO" id="GO:0008311">
    <property type="term" value="F:double-stranded DNA 3'-5' DNA exonuclease activity"/>
    <property type="evidence" value="ECO:0007669"/>
    <property type="project" value="UniProtKB-EC"/>
</dbReference>
<dbReference type="CDD" id="cd09076">
    <property type="entry name" value="L1-EN"/>
    <property type="match status" value="1"/>
</dbReference>
<evidence type="ECO:0000313" key="13">
    <source>
        <dbReference type="Ensembl" id="ENSLACP00000011124.1"/>
    </source>
</evidence>
<dbReference type="STRING" id="7897.ENSLACP00000011124"/>
<feature type="binding site" evidence="10">
    <location>
        <position position="221"/>
    </location>
    <ligand>
        <name>Mg(2+)</name>
        <dbReference type="ChEBI" id="CHEBI:18420"/>
        <label>1</label>
    </ligand>
</feature>
<dbReference type="PANTHER" id="PTHR22748">
    <property type="entry name" value="AP ENDONUCLEASE"/>
    <property type="match status" value="1"/>
</dbReference>
<feature type="site" description="Transition state stabilizer" evidence="11">
    <location>
        <position position="135"/>
    </location>
</feature>
<proteinExistence type="inferred from homology"/>
<reference evidence="14" key="1">
    <citation type="submission" date="2011-08" db="EMBL/GenBank/DDBJ databases">
        <title>The draft genome of Latimeria chalumnae.</title>
        <authorList>
            <person name="Di Palma F."/>
            <person name="Alfoldi J."/>
            <person name="Johnson J."/>
            <person name="Berlin A."/>
            <person name="Gnerre S."/>
            <person name="Jaffe D."/>
            <person name="MacCallum I."/>
            <person name="Young S."/>
            <person name="Walker B.J."/>
            <person name="Lander E."/>
            <person name="Lindblad-Toh K."/>
        </authorList>
    </citation>
    <scope>NUCLEOTIDE SEQUENCE [LARGE SCALE GENOMIC DNA]</scope>
    <source>
        <strain evidence="14">Wild caught</strain>
    </source>
</reference>
<keyword evidence="7 10" id="KW-0460">Magnesium</keyword>
<evidence type="ECO:0000256" key="2">
    <source>
        <dbReference type="ARBA" id="ARBA00007092"/>
    </source>
</evidence>
<evidence type="ECO:0000256" key="8">
    <source>
        <dbReference type="ARBA" id="ARBA00023204"/>
    </source>
</evidence>
<accession>H3ANA3</accession>
<feature type="site" description="Interaction with DNA substrate" evidence="11">
    <location>
        <position position="221"/>
    </location>
</feature>
<dbReference type="InterPro" id="IPR005135">
    <property type="entry name" value="Endo/exonuclease/phosphatase"/>
</dbReference>
<reference evidence="13" key="3">
    <citation type="submission" date="2025-09" db="UniProtKB">
        <authorList>
            <consortium name="Ensembl"/>
        </authorList>
    </citation>
    <scope>IDENTIFICATION</scope>
</reference>
<keyword evidence="5" id="KW-0227">DNA damage</keyword>
<dbReference type="GO" id="GO:0008081">
    <property type="term" value="F:phosphoric diester hydrolase activity"/>
    <property type="evidence" value="ECO:0007669"/>
    <property type="project" value="TreeGrafter"/>
</dbReference>
<evidence type="ECO:0000256" key="10">
    <source>
        <dbReference type="PIRSR" id="PIRSR604808-2"/>
    </source>
</evidence>
<feature type="domain" description="Endonuclease/exonuclease/phosphatase" evidence="12">
    <location>
        <begin position="9"/>
        <end position="221"/>
    </location>
</feature>
<evidence type="ECO:0000256" key="4">
    <source>
        <dbReference type="ARBA" id="ARBA00022723"/>
    </source>
</evidence>
<protein>
    <recommendedName>
        <fullName evidence="3">exodeoxyribonuclease III</fullName>
        <ecNumber evidence="3">3.1.11.2</ecNumber>
    </recommendedName>
</protein>
<dbReference type="Pfam" id="PF03372">
    <property type="entry name" value="Exo_endo_phos"/>
    <property type="match status" value="1"/>
</dbReference>
<keyword evidence="6" id="KW-0378">Hydrolase</keyword>
<dbReference type="GO" id="GO:0003906">
    <property type="term" value="F:DNA-(apurinic or apyrimidinic site) endonuclease activity"/>
    <property type="evidence" value="ECO:0007669"/>
    <property type="project" value="TreeGrafter"/>
</dbReference>
<comment type="cofactor">
    <cofactor evidence="10">
        <name>Mg(2+)</name>
        <dbReference type="ChEBI" id="CHEBI:18420"/>
    </cofactor>
    <cofactor evidence="10">
        <name>Mn(2+)</name>
        <dbReference type="ChEBI" id="CHEBI:29035"/>
    </cofactor>
    <text evidence="10">Probably binds two magnesium or manganese ions per subunit.</text>
</comment>
<dbReference type="InParanoid" id="H3ANA3"/>
<sequence length="307" mass="35139">WVMALLTYISWNINGINHPIKRKRILNFLNSHQAQVALLQEMHLTQAEHEKLRRGWVGNCFYSSYSSKARGMVILLSQSADPAGRYVIVYGRWGSRPITLASMYAPNNDDPLMVQNFFLKLAQYPAPWVIGGDFNCPLDVIMDRSSSTSVTRSHMARAILNSMEECNLMDIWRHLHPETRDYSHYSQAHKSFSRIDFFLISSSLTCQVRDCSLLPRYISDHSPVRIQLEASADPQSPYRWRLDPQLLTKVDTLEEINLTTLSSPLDMIWEAFKATIRGKLIALSSASKKFSATNHELNMLSSSRAER</sequence>
<feature type="binding site" evidence="10">
    <location>
        <position position="12"/>
    </location>
    <ligand>
        <name>Mg(2+)</name>
        <dbReference type="ChEBI" id="CHEBI:18420"/>
        <label>1</label>
    </ligand>
</feature>
<dbReference type="InterPro" id="IPR036691">
    <property type="entry name" value="Endo/exonu/phosph_ase_sf"/>
</dbReference>
<evidence type="ECO:0000256" key="9">
    <source>
        <dbReference type="PIRSR" id="PIRSR604808-1"/>
    </source>
</evidence>
<dbReference type="GO" id="GO:0005634">
    <property type="term" value="C:nucleus"/>
    <property type="evidence" value="ECO:0007669"/>
    <property type="project" value="TreeGrafter"/>
</dbReference>
<feature type="binding site" evidence="10">
    <location>
        <position position="220"/>
    </location>
    <ligand>
        <name>Mg(2+)</name>
        <dbReference type="ChEBI" id="CHEBI:18420"/>
        <label>1</label>
    </ligand>
</feature>
<evidence type="ECO:0000256" key="3">
    <source>
        <dbReference type="ARBA" id="ARBA00012115"/>
    </source>
</evidence>
<dbReference type="GO" id="GO:0006284">
    <property type="term" value="P:base-excision repair"/>
    <property type="evidence" value="ECO:0007669"/>
    <property type="project" value="TreeGrafter"/>
</dbReference>
<evidence type="ECO:0000256" key="6">
    <source>
        <dbReference type="ARBA" id="ARBA00022801"/>
    </source>
</evidence>
<keyword evidence="10" id="KW-0464">Manganese</keyword>
<comment type="similarity">
    <text evidence="2">Belongs to the DNA repair enzymes AP/ExoA family.</text>
</comment>
<keyword evidence="4 10" id="KW-0479">Metal-binding</keyword>
<dbReference type="GeneTree" id="ENSGT00950000183016"/>
<feature type="active site" evidence="9">
    <location>
        <position position="104"/>
    </location>
</feature>
<dbReference type="OMA" id="TIDNEEM"/>
<dbReference type="PANTHER" id="PTHR22748:SF26">
    <property type="entry name" value="ENDONUCLEASE_EXONUCLEASE_PHOSPHATASE DOMAIN-CONTAINING PROTEIN"/>
    <property type="match status" value="1"/>
</dbReference>
<feature type="binding site" evidence="10">
    <location>
        <position position="41"/>
    </location>
    <ligand>
        <name>Mg(2+)</name>
        <dbReference type="ChEBI" id="CHEBI:18420"/>
        <label>1</label>
    </ligand>
</feature>
<evidence type="ECO:0000313" key="14">
    <source>
        <dbReference type="Proteomes" id="UP000008672"/>
    </source>
</evidence>
<keyword evidence="14" id="KW-1185">Reference proteome</keyword>
<dbReference type="AlphaFoldDB" id="H3ANA3"/>
<feature type="binding site" evidence="10">
    <location>
        <position position="135"/>
    </location>
    <ligand>
        <name>Mg(2+)</name>
        <dbReference type="ChEBI" id="CHEBI:18420"/>
        <label>1</label>
    </ligand>
</feature>
<feature type="active site" description="Proton donor/acceptor" evidence="9">
    <location>
        <position position="133"/>
    </location>
</feature>
<dbReference type="GO" id="GO:0046872">
    <property type="term" value="F:metal ion binding"/>
    <property type="evidence" value="ECO:0007669"/>
    <property type="project" value="UniProtKB-KW"/>
</dbReference>
<dbReference type="Proteomes" id="UP000008672">
    <property type="component" value="Unassembled WGS sequence"/>
</dbReference>
<feature type="site" description="Important for catalytic activity" evidence="11">
    <location>
        <position position="196"/>
    </location>
</feature>
<dbReference type="EMBL" id="AFYH01140945">
    <property type="status" value="NOT_ANNOTATED_CDS"/>
    <property type="molecule type" value="Genomic_DNA"/>
</dbReference>
<name>H3ANA3_LATCH</name>
<reference evidence="13" key="2">
    <citation type="submission" date="2025-08" db="UniProtKB">
        <authorList>
            <consortium name="Ensembl"/>
        </authorList>
    </citation>
    <scope>IDENTIFICATION</scope>
</reference>
<dbReference type="EC" id="3.1.11.2" evidence="3"/>
<evidence type="ECO:0000256" key="5">
    <source>
        <dbReference type="ARBA" id="ARBA00022763"/>
    </source>
</evidence>
<dbReference type="Ensembl" id="ENSLACT00000011207.1">
    <property type="protein sequence ID" value="ENSLACP00000011124.1"/>
    <property type="gene ID" value="ENSLACG00000009787.1"/>
</dbReference>
<evidence type="ECO:0000256" key="11">
    <source>
        <dbReference type="PIRSR" id="PIRSR604808-3"/>
    </source>
</evidence>
<evidence type="ECO:0000256" key="1">
    <source>
        <dbReference type="ARBA" id="ARBA00000493"/>
    </source>
</evidence>
<feature type="binding site" evidence="10">
    <location>
        <position position="133"/>
    </location>
    <ligand>
        <name>Mg(2+)</name>
        <dbReference type="ChEBI" id="CHEBI:18420"/>
        <label>1</label>
    </ligand>
</feature>
<evidence type="ECO:0000259" key="12">
    <source>
        <dbReference type="Pfam" id="PF03372"/>
    </source>
</evidence>
<keyword evidence="8" id="KW-0234">DNA repair</keyword>